<dbReference type="AlphaFoldDB" id="A0A812F4T9"/>
<protein>
    <submittedName>
        <fullName evidence="2">Uncharacterized protein</fullName>
    </submittedName>
</protein>
<evidence type="ECO:0000313" key="3">
    <source>
        <dbReference type="Proteomes" id="UP000655759"/>
    </source>
</evidence>
<name>A0A812F4T9_9ARCH</name>
<dbReference type="EMBL" id="CAJNAQ010000005">
    <property type="protein sequence ID" value="CAE6502029.1"/>
    <property type="molecule type" value="Genomic_DNA"/>
</dbReference>
<feature type="region of interest" description="Disordered" evidence="1">
    <location>
        <begin position="32"/>
        <end position="57"/>
    </location>
</feature>
<evidence type="ECO:0000313" key="2">
    <source>
        <dbReference type="EMBL" id="CAE6502029.1"/>
    </source>
</evidence>
<proteinExistence type="predicted"/>
<organism evidence="2 3">
    <name type="scientific">Candidatus Nitrosotenuis uzonensis</name>
    <dbReference type="NCBI Taxonomy" id="1407055"/>
    <lineage>
        <taxon>Archaea</taxon>
        <taxon>Nitrososphaerota</taxon>
        <taxon>Candidatus Nitrosotenuis</taxon>
    </lineage>
</organism>
<evidence type="ECO:0000256" key="1">
    <source>
        <dbReference type="SAM" id="MobiDB-lite"/>
    </source>
</evidence>
<feature type="compositionally biased region" description="Polar residues" evidence="1">
    <location>
        <begin position="48"/>
        <end position="57"/>
    </location>
</feature>
<dbReference type="Proteomes" id="UP000655759">
    <property type="component" value="Unassembled WGS sequence"/>
</dbReference>
<reference evidence="2" key="1">
    <citation type="submission" date="2021-02" db="EMBL/GenBank/DDBJ databases">
        <authorList>
            <person name="Han P."/>
        </authorList>
    </citation>
    <scope>NUCLEOTIDE SEQUENCE</scope>
    <source>
        <strain evidence="2">Candidatus Nitrosotenuis uzonensis 5A</strain>
    </source>
</reference>
<sequence length="57" mass="6276">MSLTPRHRPNEIDSIKIIIILKQLKPNIPNNVHGKIQSAGNYKGGITKSASPQRKSS</sequence>
<gene>
    <name evidence="2" type="ORF">NUZ5A_51229</name>
</gene>
<accession>A0A812F4T9</accession>
<comment type="caution">
    <text evidence="2">The sequence shown here is derived from an EMBL/GenBank/DDBJ whole genome shotgun (WGS) entry which is preliminary data.</text>
</comment>